<evidence type="ECO:0000259" key="1">
    <source>
        <dbReference type="Pfam" id="PF20511"/>
    </source>
</evidence>
<dbReference type="PRINTS" id="PR00714">
    <property type="entry name" value="MAN6PISMRASE"/>
</dbReference>
<dbReference type="Proteomes" id="UP000822476">
    <property type="component" value="Unassembled WGS sequence"/>
</dbReference>
<keyword evidence="3" id="KW-1185">Reference proteome</keyword>
<gene>
    <name evidence="2" type="ORF">EG68_12539</name>
</gene>
<dbReference type="InterPro" id="IPR011051">
    <property type="entry name" value="RmlC_Cupin_sf"/>
</dbReference>
<name>A0A8S9YJU7_9TREM</name>
<sequence>MFKLRCAFQTYDWGKVGRSSTVFQLLKGSSLELELDDTKPYAELWFGTHPSGPSLLSDCPCMSLNNYISKFPKCLGAISEENFGRSLPFLLKVLSIEKALSIQAHPTKVNRSKISNVRFVVNIMLAHFLDVQ</sequence>
<dbReference type="InterPro" id="IPR046457">
    <property type="entry name" value="PMI_typeI_cat"/>
</dbReference>
<dbReference type="GO" id="GO:0009298">
    <property type="term" value="P:GDP-mannose biosynthetic process"/>
    <property type="evidence" value="ECO:0007669"/>
    <property type="project" value="InterPro"/>
</dbReference>
<evidence type="ECO:0000313" key="2">
    <source>
        <dbReference type="EMBL" id="KAF7238308.1"/>
    </source>
</evidence>
<dbReference type="EMBL" id="JTDE01007561">
    <property type="protein sequence ID" value="KAF7238308.1"/>
    <property type="molecule type" value="Genomic_DNA"/>
</dbReference>
<reference evidence="2" key="1">
    <citation type="submission" date="2019-07" db="EMBL/GenBank/DDBJ databases">
        <title>Annotation for the trematode Paragonimus miyazaki's.</title>
        <authorList>
            <person name="Choi Y.-J."/>
        </authorList>
    </citation>
    <scope>NUCLEOTIDE SEQUENCE</scope>
    <source>
        <strain evidence="2">Japan</strain>
    </source>
</reference>
<dbReference type="AlphaFoldDB" id="A0A8S9YJU7"/>
<organism evidence="2 3">
    <name type="scientific">Paragonimus skrjabini miyazakii</name>
    <dbReference type="NCBI Taxonomy" id="59628"/>
    <lineage>
        <taxon>Eukaryota</taxon>
        <taxon>Metazoa</taxon>
        <taxon>Spiralia</taxon>
        <taxon>Lophotrochozoa</taxon>
        <taxon>Platyhelminthes</taxon>
        <taxon>Trematoda</taxon>
        <taxon>Digenea</taxon>
        <taxon>Plagiorchiida</taxon>
        <taxon>Troglotremata</taxon>
        <taxon>Troglotrematidae</taxon>
        <taxon>Paragonimus</taxon>
    </lineage>
</organism>
<protein>
    <recommendedName>
        <fullName evidence="1">Phosphomannose isomerase type I catalytic domain-containing protein</fullName>
    </recommendedName>
</protein>
<dbReference type="InterPro" id="IPR014710">
    <property type="entry name" value="RmlC-like_jellyroll"/>
</dbReference>
<dbReference type="PANTHER" id="PTHR10309">
    <property type="entry name" value="MANNOSE-6-PHOSPHATE ISOMERASE"/>
    <property type="match status" value="1"/>
</dbReference>
<dbReference type="PANTHER" id="PTHR10309:SF0">
    <property type="entry name" value="MANNOSE-6-PHOSPHATE ISOMERASE"/>
    <property type="match status" value="1"/>
</dbReference>
<feature type="domain" description="Phosphomannose isomerase type I catalytic" evidence="1">
    <location>
        <begin position="1"/>
        <end position="112"/>
    </location>
</feature>
<dbReference type="InterPro" id="IPR016305">
    <property type="entry name" value="Mannose-6-P_Isomerase"/>
</dbReference>
<dbReference type="GO" id="GO:0005829">
    <property type="term" value="C:cytosol"/>
    <property type="evidence" value="ECO:0007669"/>
    <property type="project" value="TreeGrafter"/>
</dbReference>
<comment type="caution">
    <text evidence="2">The sequence shown here is derived from an EMBL/GenBank/DDBJ whole genome shotgun (WGS) entry which is preliminary data.</text>
</comment>
<proteinExistence type="predicted"/>
<accession>A0A8S9YJU7</accession>
<dbReference type="GO" id="GO:0008270">
    <property type="term" value="F:zinc ion binding"/>
    <property type="evidence" value="ECO:0007669"/>
    <property type="project" value="InterPro"/>
</dbReference>
<dbReference type="GO" id="GO:0004476">
    <property type="term" value="F:mannose-6-phosphate isomerase activity"/>
    <property type="evidence" value="ECO:0007669"/>
    <property type="project" value="InterPro"/>
</dbReference>
<dbReference type="Pfam" id="PF20511">
    <property type="entry name" value="PMI_typeI_cat"/>
    <property type="match status" value="1"/>
</dbReference>
<evidence type="ECO:0000313" key="3">
    <source>
        <dbReference type="Proteomes" id="UP000822476"/>
    </source>
</evidence>
<dbReference type="SUPFAM" id="SSF51182">
    <property type="entry name" value="RmlC-like cupins"/>
    <property type="match status" value="1"/>
</dbReference>
<dbReference type="OrthoDB" id="6605218at2759"/>
<dbReference type="Gene3D" id="2.60.120.10">
    <property type="entry name" value="Jelly Rolls"/>
    <property type="match status" value="1"/>
</dbReference>